<dbReference type="AlphaFoldDB" id="A0A9N9EFG9"/>
<accession>A0A9N9EFG9</accession>
<dbReference type="OrthoDB" id="2432453at2759"/>
<dbReference type="Proteomes" id="UP000789405">
    <property type="component" value="Unassembled WGS sequence"/>
</dbReference>
<name>A0A9N9EFG9_9GLOM</name>
<evidence type="ECO:0000313" key="2">
    <source>
        <dbReference type="Proteomes" id="UP000789405"/>
    </source>
</evidence>
<organism evidence="1 2">
    <name type="scientific">Dentiscutata erythropus</name>
    <dbReference type="NCBI Taxonomy" id="1348616"/>
    <lineage>
        <taxon>Eukaryota</taxon>
        <taxon>Fungi</taxon>
        <taxon>Fungi incertae sedis</taxon>
        <taxon>Mucoromycota</taxon>
        <taxon>Glomeromycotina</taxon>
        <taxon>Glomeromycetes</taxon>
        <taxon>Diversisporales</taxon>
        <taxon>Gigasporaceae</taxon>
        <taxon>Dentiscutata</taxon>
    </lineage>
</organism>
<keyword evidence="2" id="KW-1185">Reference proteome</keyword>
<comment type="caution">
    <text evidence="1">The sequence shown here is derived from an EMBL/GenBank/DDBJ whole genome shotgun (WGS) entry which is preliminary data.</text>
</comment>
<dbReference type="EMBL" id="CAJVPY010006923">
    <property type="protein sequence ID" value="CAG8671872.1"/>
    <property type="molecule type" value="Genomic_DNA"/>
</dbReference>
<sequence length="134" mass="15393">MANCWTKTSILPMVLDDNIELSHNIYLETIESEENEIYELVIDLTNQTVSQEIDAYIKINDSYISTKEVLDNNQIIETILAKQLEYEQGDPDNSDEEPPKISLAEGLNRLKTFILFAKQVDNNFFSNNNDLAVF</sequence>
<gene>
    <name evidence="1" type="ORF">DERYTH_LOCUS11287</name>
</gene>
<reference evidence="1" key="1">
    <citation type="submission" date="2021-06" db="EMBL/GenBank/DDBJ databases">
        <authorList>
            <person name="Kallberg Y."/>
            <person name="Tangrot J."/>
            <person name="Rosling A."/>
        </authorList>
    </citation>
    <scope>NUCLEOTIDE SEQUENCE</scope>
    <source>
        <strain evidence="1">MA453B</strain>
    </source>
</reference>
<evidence type="ECO:0000313" key="1">
    <source>
        <dbReference type="EMBL" id="CAG8671872.1"/>
    </source>
</evidence>
<proteinExistence type="predicted"/>
<protein>
    <submittedName>
        <fullName evidence="1">25154_t:CDS:1</fullName>
    </submittedName>
</protein>